<dbReference type="OrthoDB" id="5317514at2759"/>
<keyword evidence="2" id="KW-0401">Integrin</keyword>
<evidence type="ECO:0000256" key="4">
    <source>
        <dbReference type="ARBA" id="ARBA00023180"/>
    </source>
</evidence>
<dbReference type="STRING" id="55544.A0A4D9DTL9"/>
<dbReference type="Pfam" id="PF20806">
    <property type="entry name" value="Integrin_A_Ig_3"/>
    <property type="match status" value="1"/>
</dbReference>
<dbReference type="Proteomes" id="UP000297703">
    <property type="component" value="Unassembled WGS sequence"/>
</dbReference>
<protein>
    <submittedName>
        <fullName evidence="6">DNA-directed RNA polymerase I subunit RPA12-like</fullName>
    </submittedName>
</protein>
<evidence type="ECO:0000313" key="7">
    <source>
        <dbReference type="Proteomes" id="UP000297703"/>
    </source>
</evidence>
<evidence type="ECO:0000256" key="3">
    <source>
        <dbReference type="ARBA" id="ARBA00023136"/>
    </source>
</evidence>
<dbReference type="SUPFAM" id="SSF69179">
    <property type="entry name" value="Integrin domains"/>
    <property type="match status" value="1"/>
</dbReference>
<evidence type="ECO:0000256" key="1">
    <source>
        <dbReference type="ARBA" id="ARBA00004479"/>
    </source>
</evidence>
<accession>A0A4D9DTL9</accession>
<sequence>MISTVPGYVSNVTWGQINPYPQALDPNPAGVVGGRGAGGGGAGLTRSVLWQNCSSQPCVAVLCKVEMLERDQWAMVTVHSVLWMQSVRKWPHDQFIIQSQAWFNVSAMPFRIQPKVLPSGHATAHTEVVRTWLQDPVHHGPPLRRAVM</sequence>
<dbReference type="GO" id="GO:0000428">
    <property type="term" value="C:DNA-directed RNA polymerase complex"/>
    <property type="evidence" value="ECO:0007669"/>
    <property type="project" value="UniProtKB-KW"/>
</dbReference>
<keyword evidence="4" id="KW-0325">Glycoprotein</keyword>
<dbReference type="Gene3D" id="2.60.40.1530">
    <property type="entry name" value="ntegrin, alpha v. Chain A, domain 4"/>
    <property type="match status" value="1"/>
</dbReference>
<proteinExistence type="predicted"/>
<keyword evidence="6" id="KW-0804">Transcription</keyword>
<evidence type="ECO:0000259" key="5">
    <source>
        <dbReference type="Pfam" id="PF20806"/>
    </source>
</evidence>
<keyword evidence="7" id="KW-1185">Reference proteome</keyword>
<gene>
    <name evidence="6" type="ORF">DR999_PMT19485</name>
</gene>
<keyword evidence="3" id="KW-0472">Membrane</keyword>
<reference evidence="6 7" key="2">
    <citation type="submission" date="2019-04" db="EMBL/GenBank/DDBJ databases">
        <title>The genome sequence of big-headed turtle.</title>
        <authorList>
            <person name="Gong S."/>
        </authorList>
    </citation>
    <scope>NUCLEOTIDE SEQUENCE [LARGE SCALE GENOMIC DNA]</scope>
    <source>
        <strain evidence="6">DO16091913</strain>
        <tissue evidence="6">Muscle</tissue>
    </source>
</reference>
<comment type="subcellular location">
    <subcellularLocation>
        <location evidence="1">Membrane</location>
        <topology evidence="1">Single-pass type I membrane protein</topology>
    </subcellularLocation>
</comment>
<comment type="caution">
    <text evidence="6">The sequence shown here is derived from an EMBL/GenBank/DDBJ whole genome shotgun (WGS) entry which is preliminary data.</text>
</comment>
<reference evidence="6 7" key="1">
    <citation type="submission" date="2019-04" db="EMBL/GenBank/DDBJ databases">
        <title>Draft genome of the big-headed turtle Platysternon megacephalum.</title>
        <authorList>
            <person name="Gong S."/>
        </authorList>
    </citation>
    <scope>NUCLEOTIDE SEQUENCE [LARGE SCALE GENOMIC DNA]</scope>
    <source>
        <strain evidence="6">DO16091913</strain>
        <tissue evidence="6">Muscle</tissue>
    </source>
</reference>
<evidence type="ECO:0000256" key="2">
    <source>
        <dbReference type="ARBA" id="ARBA00023037"/>
    </source>
</evidence>
<dbReference type="GO" id="GO:0007229">
    <property type="term" value="P:integrin-mediated signaling pathway"/>
    <property type="evidence" value="ECO:0007669"/>
    <property type="project" value="UniProtKB-KW"/>
</dbReference>
<name>A0A4D9DTL9_9SAUR</name>
<organism evidence="6 7">
    <name type="scientific">Platysternon megacephalum</name>
    <name type="common">big-headed turtle</name>
    <dbReference type="NCBI Taxonomy" id="55544"/>
    <lineage>
        <taxon>Eukaryota</taxon>
        <taxon>Metazoa</taxon>
        <taxon>Chordata</taxon>
        <taxon>Craniata</taxon>
        <taxon>Vertebrata</taxon>
        <taxon>Euteleostomi</taxon>
        <taxon>Archelosauria</taxon>
        <taxon>Testudinata</taxon>
        <taxon>Testudines</taxon>
        <taxon>Cryptodira</taxon>
        <taxon>Durocryptodira</taxon>
        <taxon>Testudinoidea</taxon>
        <taxon>Platysternidae</taxon>
        <taxon>Platysternon</taxon>
    </lineage>
</organism>
<dbReference type="EMBL" id="QXTE01000385">
    <property type="protein sequence ID" value="TFJ98569.1"/>
    <property type="molecule type" value="Genomic_DNA"/>
</dbReference>
<dbReference type="InterPro" id="IPR048286">
    <property type="entry name" value="Integrin_alpha_Ig-like_3"/>
</dbReference>
<feature type="domain" description="Integrin alpha third immunoglobulin-like" evidence="5">
    <location>
        <begin position="52"/>
        <end position="129"/>
    </location>
</feature>
<keyword evidence="6" id="KW-0240">DNA-directed RNA polymerase</keyword>
<dbReference type="GO" id="GO:0016020">
    <property type="term" value="C:membrane"/>
    <property type="evidence" value="ECO:0007669"/>
    <property type="project" value="UniProtKB-SubCell"/>
</dbReference>
<dbReference type="InterPro" id="IPR032695">
    <property type="entry name" value="Integrin_dom_sf"/>
</dbReference>
<evidence type="ECO:0000313" key="6">
    <source>
        <dbReference type="EMBL" id="TFJ98569.1"/>
    </source>
</evidence>
<dbReference type="AlphaFoldDB" id="A0A4D9DTL9"/>